<evidence type="ECO:0000313" key="2">
    <source>
        <dbReference type="EMBL" id="VDG76528.1"/>
    </source>
</evidence>
<feature type="compositionally biased region" description="Basic and acidic residues" evidence="1">
    <location>
        <begin position="185"/>
        <end position="200"/>
    </location>
</feature>
<evidence type="ECO:0000313" key="3">
    <source>
        <dbReference type="Proteomes" id="UP000269974"/>
    </source>
</evidence>
<name>A0A7Z8Y958_9ACTO</name>
<feature type="compositionally biased region" description="Low complexity" evidence="1">
    <location>
        <begin position="156"/>
        <end position="184"/>
    </location>
</feature>
<comment type="caution">
    <text evidence="2">The sequence shown here is derived from an EMBL/GenBank/DDBJ whole genome shotgun (WGS) entry which is preliminary data.</text>
</comment>
<dbReference type="Proteomes" id="UP000269974">
    <property type="component" value="Unassembled WGS sequence"/>
</dbReference>
<sequence>MAKKGVLKQLFRLARRIGPAVVVVLAKYGPQLRKLVEQNPEFLTKVTQRFRAVTGAKEPGTKTGDSFEHRVQVLKEQVTYLYASANTPQVAQKASEWRAKLDAIERSIPVLNAMSRSKRGSEKREISRRLDQLAEQIMAASLIDEIEDAEFEEETPQTPRSGQTGTTRTTRTQKTNQTGTTRTQKNNETEKNKETGAADA</sequence>
<organism evidence="2 3">
    <name type="scientific">Actinobaculum suis</name>
    <dbReference type="NCBI Taxonomy" id="1657"/>
    <lineage>
        <taxon>Bacteria</taxon>
        <taxon>Bacillati</taxon>
        <taxon>Actinomycetota</taxon>
        <taxon>Actinomycetes</taxon>
        <taxon>Actinomycetales</taxon>
        <taxon>Actinomycetaceae</taxon>
        <taxon>Actinobaculum</taxon>
    </lineage>
</organism>
<evidence type="ECO:0000256" key="1">
    <source>
        <dbReference type="SAM" id="MobiDB-lite"/>
    </source>
</evidence>
<accession>A0A7Z8Y958</accession>
<proteinExistence type="predicted"/>
<protein>
    <submittedName>
        <fullName evidence="2">Uncharacterized protein</fullName>
    </submittedName>
</protein>
<gene>
    <name evidence="2" type="ORF">NCTC10327_01166</name>
</gene>
<feature type="region of interest" description="Disordered" evidence="1">
    <location>
        <begin position="147"/>
        <end position="200"/>
    </location>
</feature>
<dbReference type="EMBL" id="UYIO01000001">
    <property type="protein sequence ID" value="VDG76528.1"/>
    <property type="molecule type" value="Genomic_DNA"/>
</dbReference>
<reference evidence="2 3" key="1">
    <citation type="submission" date="2018-11" db="EMBL/GenBank/DDBJ databases">
        <authorList>
            <consortium name="Pathogen Informatics"/>
        </authorList>
    </citation>
    <scope>NUCLEOTIDE SEQUENCE [LARGE SCALE GENOMIC DNA]</scope>
    <source>
        <strain evidence="2 3">NCTC10327</strain>
    </source>
</reference>
<dbReference type="AlphaFoldDB" id="A0A7Z8Y958"/>